<dbReference type="Gene3D" id="1.20.58.2140">
    <property type="match status" value="1"/>
</dbReference>
<dbReference type="InterPro" id="IPR036081">
    <property type="entry name" value="Translin_sf"/>
</dbReference>
<evidence type="ECO:0008006" key="3">
    <source>
        <dbReference type="Google" id="ProtNLM"/>
    </source>
</evidence>
<evidence type="ECO:0000313" key="2">
    <source>
        <dbReference type="Proteomes" id="UP000176634"/>
    </source>
</evidence>
<dbReference type="InterPro" id="IPR002848">
    <property type="entry name" value="Translin_fam"/>
</dbReference>
<dbReference type="Proteomes" id="UP000176634">
    <property type="component" value="Unassembled WGS sequence"/>
</dbReference>
<dbReference type="PANTHER" id="PTHR10741">
    <property type="entry name" value="TRANSLIN AND TRANSLIN ASSOCIATED PROTEIN X"/>
    <property type="match status" value="1"/>
</dbReference>
<proteinExistence type="predicted"/>
<dbReference type="Pfam" id="PF01997">
    <property type="entry name" value="Translin"/>
    <property type="match status" value="1"/>
</dbReference>
<dbReference type="GO" id="GO:0043565">
    <property type="term" value="F:sequence-specific DNA binding"/>
    <property type="evidence" value="ECO:0007669"/>
    <property type="project" value="InterPro"/>
</dbReference>
<gene>
    <name evidence="1" type="ORF">A2563_00440</name>
</gene>
<dbReference type="SUPFAM" id="SSF74784">
    <property type="entry name" value="Translin"/>
    <property type="match status" value="1"/>
</dbReference>
<dbReference type="STRING" id="1798705.A2563_00440"/>
<dbReference type="EMBL" id="MFRA01000008">
    <property type="protein sequence ID" value="OGH92048.1"/>
    <property type="molecule type" value="Genomic_DNA"/>
</dbReference>
<dbReference type="AlphaFoldDB" id="A0A1F6P7G2"/>
<evidence type="ECO:0000313" key="1">
    <source>
        <dbReference type="EMBL" id="OGH92048.1"/>
    </source>
</evidence>
<accession>A0A1F6P7G2</accession>
<sequence>MTLDKKYFNEVREELLGYAAKRRGVIKETGDAQHMAKKAIFAMQRDGTKEAGDLLLQAEKILLDLNVKNKKDPGIFEEGSYKAALEEYIEAYLFNQYLQKKTIGKLSKIKVDPDIFISGLCDVPGELLRYAIKSATEKKYEEVKRCRVAADEIIGELVDMNLTGYNRQKFDQAKQALNKLEQVLYEVSLRS</sequence>
<name>A0A1F6P7G2_9BACT</name>
<reference evidence="1 2" key="1">
    <citation type="journal article" date="2016" name="Nat. Commun.">
        <title>Thousands of microbial genomes shed light on interconnected biogeochemical processes in an aquifer system.</title>
        <authorList>
            <person name="Anantharaman K."/>
            <person name="Brown C.T."/>
            <person name="Hug L.A."/>
            <person name="Sharon I."/>
            <person name="Castelle C.J."/>
            <person name="Probst A.J."/>
            <person name="Thomas B.C."/>
            <person name="Singh A."/>
            <person name="Wilkins M.J."/>
            <person name="Karaoz U."/>
            <person name="Brodie E.L."/>
            <person name="Williams K.H."/>
            <person name="Hubbard S.S."/>
            <person name="Banfield J.F."/>
        </authorList>
    </citation>
    <scope>NUCLEOTIDE SEQUENCE [LARGE SCALE GENOMIC DNA]</scope>
</reference>
<dbReference type="CDD" id="cd14820">
    <property type="entry name" value="TRAX"/>
    <property type="match status" value="1"/>
</dbReference>
<comment type="caution">
    <text evidence="1">The sequence shown here is derived from an EMBL/GenBank/DDBJ whole genome shotgun (WGS) entry which is preliminary data.</text>
</comment>
<protein>
    <recommendedName>
        <fullName evidence="3">Haloacid dehalogenase</fullName>
    </recommendedName>
</protein>
<organism evidence="1 2">
    <name type="scientific">Candidatus Magasanikbacteria bacterium RIFOXYD1_FULL_40_23</name>
    <dbReference type="NCBI Taxonomy" id="1798705"/>
    <lineage>
        <taxon>Bacteria</taxon>
        <taxon>Candidatus Magasanikiibacteriota</taxon>
    </lineage>
</organism>